<comment type="caution">
    <text evidence="1">The sequence shown here is derived from an EMBL/GenBank/DDBJ whole genome shotgun (WGS) entry which is preliminary data.</text>
</comment>
<reference evidence="1 2" key="1">
    <citation type="submission" date="2020-03" db="EMBL/GenBank/DDBJ databases">
        <title>Tamlana sp. nov, isolated from XXX.</title>
        <authorList>
            <person name="Cao W.R."/>
        </authorList>
    </citation>
    <scope>NUCLEOTIDE SEQUENCE [LARGE SCALE GENOMIC DNA]</scope>
    <source>
        <strain evidence="1 2">HST1-43</strain>
    </source>
</reference>
<keyword evidence="2" id="KW-1185">Reference proteome</keyword>
<evidence type="ECO:0000313" key="2">
    <source>
        <dbReference type="Proteomes" id="UP000760545"/>
    </source>
</evidence>
<proteinExistence type="predicted"/>
<dbReference type="EMBL" id="JAAVJS010000015">
    <property type="protein sequence ID" value="NJX16119.1"/>
    <property type="molecule type" value="Genomic_DNA"/>
</dbReference>
<sequence>MLKQIVSICFTTLFVLFLMAPTLVTVLDDSADVSVFFNASEEEEKGNKKNVEKELLFNESKETDLDISLFEEELDLEYYLKKYPDPLLKLISPPPKSFIL</sequence>
<evidence type="ECO:0000313" key="1">
    <source>
        <dbReference type="EMBL" id="NJX16119.1"/>
    </source>
</evidence>
<dbReference type="RefSeq" id="WP_167918448.1">
    <property type="nucleotide sequence ID" value="NZ_JAAVJS010000015.1"/>
</dbReference>
<accession>A0ABX1DCN0</accession>
<gene>
    <name evidence="1" type="ORF">HC176_11540</name>
</gene>
<name>A0ABX1DCN0_9FLAO</name>
<protein>
    <submittedName>
        <fullName evidence="1">Uncharacterized protein</fullName>
    </submittedName>
</protein>
<dbReference type="Proteomes" id="UP000760545">
    <property type="component" value="Unassembled WGS sequence"/>
</dbReference>
<organism evidence="1 2">
    <name type="scientific">Tamlana crocina</name>
    <dbReference type="NCBI Taxonomy" id="393006"/>
    <lineage>
        <taxon>Bacteria</taxon>
        <taxon>Pseudomonadati</taxon>
        <taxon>Bacteroidota</taxon>
        <taxon>Flavobacteriia</taxon>
        <taxon>Flavobacteriales</taxon>
        <taxon>Flavobacteriaceae</taxon>
        <taxon>Tamlana</taxon>
    </lineage>
</organism>